<dbReference type="OrthoDB" id="9799090at2"/>
<evidence type="ECO:0000256" key="1">
    <source>
        <dbReference type="ARBA" id="ARBA00004141"/>
    </source>
</evidence>
<name>A0A7W9BQV2_9SPHN</name>
<evidence type="ECO:0000256" key="3">
    <source>
        <dbReference type="ARBA" id="ARBA00022692"/>
    </source>
</evidence>
<dbReference type="Gene3D" id="1.10.287.70">
    <property type="match status" value="1"/>
</dbReference>
<feature type="transmembrane region" description="Helical" evidence="8">
    <location>
        <begin position="75"/>
        <end position="94"/>
    </location>
</feature>
<dbReference type="SUPFAM" id="SSF81324">
    <property type="entry name" value="Voltage-gated potassium channels"/>
    <property type="match status" value="1"/>
</dbReference>
<dbReference type="AlphaFoldDB" id="A0A7W9BQV2"/>
<keyword evidence="11" id="KW-1185">Reference proteome</keyword>
<dbReference type="InterPro" id="IPR028325">
    <property type="entry name" value="VG_K_chnl"/>
</dbReference>
<feature type="transmembrane region" description="Helical" evidence="8">
    <location>
        <begin position="21"/>
        <end position="39"/>
    </location>
</feature>
<sequence length="131" mass="14408">MAGRRYAIRVKGIATNAIDDVAGLLTLYIGCIFVAAAVFAPTEGKPFREALWWAFVTAMTIGYGDIYPVTTTGRIAGIALMHIVPLFIIPLITARMASRLIVDSDAFTHTEQEEIKALLRRVDAKLDERPD</sequence>
<evidence type="ECO:0000313" key="11">
    <source>
        <dbReference type="Proteomes" id="UP000546701"/>
    </source>
</evidence>
<dbReference type="Proteomes" id="UP000546701">
    <property type="component" value="Unassembled WGS sequence"/>
</dbReference>
<dbReference type="PANTHER" id="PTHR11537:SF113">
    <property type="entry name" value="POTASSIUM VOLTAGE-GATED CHANNEL PROTEIN SHAKER"/>
    <property type="match status" value="1"/>
</dbReference>
<keyword evidence="7 10" id="KW-0407">Ion channel</keyword>
<dbReference type="RefSeq" id="WP_157177165.1">
    <property type="nucleotide sequence ID" value="NZ_BMJP01000001.1"/>
</dbReference>
<comment type="subcellular location">
    <subcellularLocation>
        <location evidence="1">Membrane</location>
        <topology evidence="1">Multi-pass membrane protein</topology>
    </subcellularLocation>
</comment>
<dbReference type="InterPro" id="IPR013099">
    <property type="entry name" value="K_chnl_dom"/>
</dbReference>
<evidence type="ECO:0000256" key="8">
    <source>
        <dbReference type="SAM" id="Phobius"/>
    </source>
</evidence>
<dbReference type="EMBL" id="JACIJR010000002">
    <property type="protein sequence ID" value="MBB5728458.1"/>
    <property type="molecule type" value="Genomic_DNA"/>
</dbReference>
<dbReference type="PANTHER" id="PTHR11537">
    <property type="entry name" value="VOLTAGE-GATED POTASSIUM CHANNEL"/>
    <property type="match status" value="1"/>
</dbReference>
<evidence type="ECO:0000256" key="4">
    <source>
        <dbReference type="ARBA" id="ARBA00022989"/>
    </source>
</evidence>
<keyword evidence="3 8" id="KW-0812">Transmembrane</keyword>
<comment type="caution">
    <text evidence="10">The sequence shown here is derived from an EMBL/GenBank/DDBJ whole genome shotgun (WGS) entry which is preliminary data.</text>
</comment>
<feature type="domain" description="Potassium channel" evidence="9">
    <location>
        <begin position="32"/>
        <end position="90"/>
    </location>
</feature>
<dbReference type="Pfam" id="PF07885">
    <property type="entry name" value="Ion_trans_2"/>
    <property type="match status" value="1"/>
</dbReference>
<protein>
    <submittedName>
        <fullName evidence="10">Voltage-gated potassium channel</fullName>
    </submittedName>
</protein>
<gene>
    <name evidence="10" type="ORF">FHS99_000928</name>
</gene>
<evidence type="ECO:0000259" key="9">
    <source>
        <dbReference type="Pfam" id="PF07885"/>
    </source>
</evidence>
<evidence type="ECO:0000313" key="10">
    <source>
        <dbReference type="EMBL" id="MBB5728458.1"/>
    </source>
</evidence>
<dbReference type="GO" id="GO:0005251">
    <property type="term" value="F:delayed rectifier potassium channel activity"/>
    <property type="evidence" value="ECO:0007669"/>
    <property type="project" value="TreeGrafter"/>
</dbReference>
<evidence type="ECO:0000256" key="6">
    <source>
        <dbReference type="ARBA" id="ARBA00023136"/>
    </source>
</evidence>
<organism evidence="10 11">
    <name type="scientific">Sphingomonas prati</name>
    <dbReference type="NCBI Taxonomy" id="1843237"/>
    <lineage>
        <taxon>Bacteria</taxon>
        <taxon>Pseudomonadati</taxon>
        <taxon>Pseudomonadota</taxon>
        <taxon>Alphaproteobacteria</taxon>
        <taxon>Sphingomonadales</taxon>
        <taxon>Sphingomonadaceae</taxon>
        <taxon>Sphingomonas</taxon>
    </lineage>
</organism>
<keyword evidence="5" id="KW-0406">Ion transport</keyword>
<evidence type="ECO:0000256" key="7">
    <source>
        <dbReference type="ARBA" id="ARBA00023303"/>
    </source>
</evidence>
<proteinExistence type="predicted"/>
<keyword evidence="6 8" id="KW-0472">Membrane</keyword>
<dbReference type="GO" id="GO:0008076">
    <property type="term" value="C:voltage-gated potassium channel complex"/>
    <property type="evidence" value="ECO:0007669"/>
    <property type="project" value="InterPro"/>
</dbReference>
<evidence type="ECO:0000256" key="2">
    <source>
        <dbReference type="ARBA" id="ARBA00022448"/>
    </source>
</evidence>
<keyword evidence="2" id="KW-0813">Transport</keyword>
<reference evidence="10 11" key="1">
    <citation type="submission" date="2020-08" db="EMBL/GenBank/DDBJ databases">
        <title>Genomic Encyclopedia of Type Strains, Phase IV (KMG-IV): sequencing the most valuable type-strain genomes for metagenomic binning, comparative biology and taxonomic classification.</title>
        <authorList>
            <person name="Goeker M."/>
        </authorList>
    </citation>
    <scope>NUCLEOTIDE SEQUENCE [LARGE SCALE GENOMIC DNA]</scope>
    <source>
        <strain evidence="10 11">DSM 103336</strain>
    </source>
</reference>
<keyword evidence="4 8" id="KW-1133">Transmembrane helix</keyword>
<evidence type="ECO:0000256" key="5">
    <source>
        <dbReference type="ARBA" id="ARBA00023065"/>
    </source>
</evidence>
<dbReference type="GO" id="GO:0001508">
    <property type="term" value="P:action potential"/>
    <property type="evidence" value="ECO:0007669"/>
    <property type="project" value="TreeGrafter"/>
</dbReference>
<accession>A0A7W9BQV2</accession>
<feature type="transmembrane region" description="Helical" evidence="8">
    <location>
        <begin position="51"/>
        <end position="69"/>
    </location>
</feature>